<reference evidence="2 3" key="1">
    <citation type="submission" date="2023-11" db="EMBL/GenBank/DDBJ databases">
        <authorList>
            <person name="Panchal A.K."/>
            <person name="Meaney J.S."/>
            <person name="Karas B.J."/>
            <person name="diCenzo G.C."/>
        </authorList>
    </citation>
    <scope>NUCLEOTIDE SEQUENCE [LARGE SCALE GENOMIC DNA]</scope>
    <source>
        <strain evidence="2 3">NZP2235</strain>
    </source>
</reference>
<proteinExistence type="predicted"/>
<sequence>MHKAALAAANSDCAMSMARCSLLIAMAIAGLILVLGPCVGILP</sequence>
<evidence type="ECO:0000256" key="1">
    <source>
        <dbReference type="SAM" id="Phobius"/>
    </source>
</evidence>
<organism evidence="2 3">
    <name type="scientific">Mesorhizobium huakuii</name>
    <dbReference type="NCBI Taxonomy" id="28104"/>
    <lineage>
        <taxon>Bacteria</taxon>
        <taxon>Pseudomonadati</taxon>
        <taxon>Pseudomonadota</taxon>
        <taxon>Alphaproteobacteria</taxon>
        <taxon>Hyphomicrobiales</taxon>
        <taxon>Phyllobacteriaceae</taxon>
        <taxon>Mesorhizobium</taxon>
    </lineage>
</organism>
<keyword evidence="1" id="KW-0812">Transmembrane</keyword>
<accession>A0ABZ0VFJ7</accession>
<dbReference type="EMBL" id="CP139858">
    <property type="protein sequence ID" value="WQB96232.1"/>
    <property type="molecule type" value="Genomic_DNA"/>
</dbReference>
<name>A0ABZ0VFJ7_9HYPH</name>
<keyword evidence="3" id="KW-1185">Reference proteome</keyword>
<evidence type="ECO:0000313" key="2">
    <source>
        <dbReference type="EMBL" id="WQB96232.1"/>
    </source>
</evidence>
<evidence type="ECO:0000313" key="3">
    <source>
        <dbReference type="Proteomes" id="UP001322481"/>
    </source>
</evidence>
<keyword evidence="1" id="KW-0472">Membrane</keyword>
<protein>
    <submittedName>
        <fullName evidence="2">Uncharacterized protein</fullName>
    </submittedName>
</protein>
<dbReference type="Proteomes" id="UP001322481">
    <property type="component" value="Chromosome"/>
</dbReference>
<gene>
    <name evidence="2" type="ORF">U0R22_000284</name>
</gene>
<keyword evidence="1" id="KW-1133">Transmembrane helix</keyword>
<feature type="transmembrane region" description="Helical" evidence="1">
    <location>
        <begin position="21"/>
        <end position="42"/>
    </location>
</feature>
<dbReference type="RefSeq" id="WP_284276851.1">
    <property type="nucleotide sequence ID" value="NZ_BSNY01000047.1"/>
</dbReference>